<feature type="compositionally biased region" description="Low complexity" evidence="1">
    <location>
        <begin position="143"/>
        <end position="179"/>
    </location>
</feature>
<dbReference type="GO" id="GO:0008285">
    <property type="term" value="P:negative regulation of cell population proliferation"/>
    <property type="evidence" value="ECO:0007669"/>
    <property type="project" value="TreeGrafter"/>
</dbReference>
<sequence>MLSRKKSKNEASKPAEVHGKYVKKETSPLLRNLMPSFIRHGPTIPRRAEVPLPDMGPSPYPVAPAREPVVSRNKSFLRAPVQRPPHEVARRESHRMSAPPYLPRSLGDLPHEYAALPRSRPSSQGRRGPRGQGEYGDVCAGITTPLSLTTTTSSSGSPGGSRTASPRTTCTTSTTSTASREFRDRTPPRPPAGRLQSGIPVMLGASMAVCHSPLRHRSDPGQVPGEPLQPDGGGPPPSRRLDGGLDHPRQEVLHRPQHQHHALEPPPGEGGASAGLGEGGVGRVRRLLRGPHQQESPVPPPLRPQVPSPAPPPPRSPLTPPSPRQRPSLRPASPVAAARGLPAAGGREEPAGAGARQPLPHGRDPRLAAGLRPGAAQVRPHPEVGAVPAGRPGHLPGHAEAALHEGAGAHRQVLRGLPAGAAVRGRGPPTAPAVVRPAARQELPGEHVRRGGGCSPPPPRPAEVFPGSGPGVPLGAASLPNTSVPSLDPKIPAGNERGRGREAPPTRPRRRRGTFSVLSGPARDPLCVFKDFHGWRTSSGCACASFLRPLVSVSHGNAIEGRLPLVCLNYSRCERALITLKKCPFFNDNLPN</sequence>
<dbReference type="GO" id="GO:0060090">
    <property type="term" value="F:molecular adaptor activity"/>
    <property type="evidence" value="ECO:0007669"/>
    <property type="project" value="InterPro"/>
</dbReference>
<dbReference type="InterPro" id="IPR030030">
    <property type="entry name" value="Sav"/>
</dbReference>
<feature type="compositionally biased region" description="Pro residues" evidence="1">
    <location>
        <begin position="297"/>
        <end position="324"/>
    </location>
</feature>
<reference evidence="2" key="2">
    <citation type="submission" date="2004-02" db="EMBL/GenBank/DDBJ databases">
        <authorList>
            <consortium name="Genoscope"/>
            <consortium name="Whitehead Institute Centre for Genome Research"/>
        </authorList>
    </citation>
    <scope>NUCLEOTIDE SEQUENCE</scope>
</reference>
<dbReference type="KEGG" id="tng:GSTEN00035784G001"/>
<organism evidence="2">
    <name type="scientific">Tetraodon nigroviridis</name>
    <name type="common">Spotted green pufferfish</name>
    <name type="synonym">Chelonodon nigroviridis</name>
    <dbReference type="NCBI Taxonomy" id="99883"/>
    <lineage>
        <taxon>Eukaryota</taxon>
        <taxon>Metazoa</taxon>
        <taxon>Chordata</taxon>
        <taxon>Craniata</taxon>
        <taxon>Vertebrata</taxon>
        <taxon>Euteleostomi</taxon>
        <taxon>Actinopterygii</taxon>
        <taxon>Neopterygii</taxon>
        <taxon>Teleostei</taxon>
        <taxon>Neoteleostei</taxon>
        <taxon>Acanthomorphata</taxon>
        <taxon>Eupercaria</taxon>
        <taxon>Tetraodontiformes</taxon>
        <taxon>Tetradontoidea</taxon>
        <taxon>Tetraodontidae</taxon>
        <taxon>Tetraodon</taxon>
    </lineage>
</organism>
<dbReference type="EMBL" id="CAAE01015123">
    <property type="protein sequence ID" value="CAG13226.1"/>
    <property type="molecule type" value="Genomic_DNA"/>
</dbReference>
<feature type="compositionally biased region" description="Low complexity" evidence="1">
    <location>
        <begin position="325"/>
        <end position="356"/>
    </location>
</feature>
<feature type="region of interest" description="Disordered" evidence="1">
    <location>
        <begin position="422"/>
        <end position="516"/>
    </location>
</feature>
<dbReference type="GO" id="GO:0035329">
    <property type="term" value="P:hippo signaling"/>
    <property type="evidence" value="ECO:0007669"/>
    <property type="project" value="InterPro"/>
</dbReference>
<proteinExistence type="predicted"/>
<dbReference type="GO" id="GO:0043065">
    <property type="term" value="P:positive regulation of apoptotic process"/>
    <property type="evidence" value="ECO:0007669"/>
    <property type="project" value="TreeGrafter"/>
</dbReference>
<evidence type="ECO:0000256" key="1">
    <source>
        <dbReference type="SAM" id="MobiDB-lite"/>
    </source>
</evidence>
<dbReference type="OrthoDB" id="5339429at2759"/>
<feature type="compositionally biased region" description="Basic and acidic residues" evidence="1">
    <location>
        <begin position="8"/>
        <end position="23"/>
    </location>
</feature>
<feature type="compositionally biased region" description="Basic and acidic residues" evidence="1">
    <location>
        <begin position="84"/>
        <end position="95"/>
    </location>
</feature>
<protein>
    <submittedName>
        <fullName evidence="2">(spotted green pufferfish) hypothetical protein</fullName>
    </submittedName>
</protein>
<dbReference type="PANTHER" id="PTHR47522:SF2">
    <property type="entry name" value="PROTEIN SALVADOR HOMOLOG 1"/>
    <property type="match status" value="1"/>
</dbReference>
<dbReference type="PANTHER" id="PTHR47522">
    <property type="entry name" value="SALVADOR FAMILY WW DOMAIN-CONTAINING PROTEIN 1"/>
    <property type="match status" value="1"/>
</dbReference>
<reference evidence="2" key="1">
    <citation type="journal article" date="2004" name="Nature">
        <title>Genome duplication in the teleost fish Tetraodon nigroviridis reveals the early vertebrate proto-karyotype.</title>
        <authorList>
            <person name="Jaillon O."/>
            <person name="Aury J.-M."/>
            <person name="Brunet F."/>
            <person name="Petit J.-L."/>
            <person name="Stange-Thomann N."/>
            <person name="Mauceli E."/>
            <person name="Bouneau L."/>
            <person name="Fischer C."/>
            <person name="Ozouf-Costaz C."/>
            <person name="Bernot A."/>
            <person name="Nicaud S."/>
            <person name="Jaffe D."/>
            <person name="Fisher S."/>
            <person name="Lutfalla G."/>
            <person name="Dossat C."/>
            <person name="Segurens B."/>
            <person name="Dasilva C."/>
            <person name="Salanoubat M."/>
            <person name="Levy M."/>
            <person name="Boudet N."/>
            <person name="Castellano S."/>
            <person name="Anthouard V."/>
            <person name="Jubin C."/>
            <person name="Castelli V."/>
            <person name="Katinka M."/>
            <person name="Vacherie B."/>
            <person name="Biemont C."/>
            <person name="Skalli Z."/>
            <person name="Cattolico L."/>
            <person name="Poulain J."/>
            <person name="De Berardinis V."/>
            <person name="Cruaud C."/>
            <person name="Duprat S."/>
            <person name="Brottier P."/>
            <person name="Coutanceau J.-P."/>
            <person name="Gouzy J."/>
            <person name="Parra G."/>
            <person name="Lardier G."/>
            <person name="Chapple C."/>
            <person name="McKernan K.J."/>
            <person name="McEwan P."/>
            <person name="Bosak S."/>
            <person name="Kellis M."/>
            <person name="Volff J.-N."/>
            <person name="Guigo R."/>
            <person name="Zody M.C."/>
            <person name="Mesirov J."/>
            <person name="Lindblad-Toh K."/>
            <person name="Birren B."/>
            <person name="Nusbaum C."/>
            <person name="Kahn D."/>
            <person name="Robinson-Rechavi M."/>
            <person name="Laudet V."/>
            <person name="Schachter V."/>
            <person name="Quetier F."/>
            <person name="Saurin W."/>
            <person name="Scarpelli C."/>
            <person name="Wincker P."/>
            <person name="Lander E.S."/>
            <person name="Weissenbach J."/>
            <person name="Roest Crollius H."/>
        </authorList>
    </citation>
    <scope>NUCLEOTIDE SEQUENCE [LARGE SCALE GENOMIC DNA]</scope>
</reference>
<feature type="region of interest" description="Disordered" evidence="1">
    <location>
        <begin position="40"/>
        <end position="399"/>
    </location>
</feature>
<feature type="compositionally biased region" description="Basic and acidic residues" evidence="1">
    <location>
        <begin position="239"/>
        <end position="254"/>
    </location>
</feature>
<comment type="caution">
    <text evidence="2">The sequence shown here is derived from an EMBL/GenBank/DDBJ whole genome shotgun (WGS) entry which is preliminary data.</text>
</comment>
<dbReference type="GO" id="GO:0005829">
    <property type="term" value="C:cytosol"/>
    <property type="evidence" value="ECO:0007669"/>
    <property type="project" value="TreeGrafter"/>
</dbReference>
<feature type="region of interest" description="Disordered" evidence="1">
    <location>
        <begin position="1"/>
        <end position="23"/>
    </location>
</feature>
<gene>
    <name evidence="2" type="ORF">GSTENG00035784001</name>
</gene>
<feature type="compositionally biased region" description="Gly residues" evidence="1">
    <location>
        <begin position="269"/>
        <end position="282"/>
    </location>
</feature>
<feature type="compositionally biased region" description="Low complexity" evidence="1">
    <location>
        <begin position="117"/>
        <end position="126"/>
    </location>
</feature>
<evidence type="ECO:0000313" key="2">
    <source>
        <dbReference type="EMBL" id="CAG13226.1"/>
    </source>
</evidence>
<accession>Q4REF6</accession>
<dbReference type="GO" id="GO:0006915">
    <property type="term" value="P:apoptotic process"/>
    <property type="evidence" value="ECO:0007669"/>
    <property type="project" value="InterPro"/>
</dbReference>
<dbReference type="AlphaFoldDB" id="Q4REF6"/>
<name>Q4REF6_TETNG</name>